<evidence type="ECO:0000259" key="4">
    <source>
        <dbReference type="Pfam" id="PF13449"/>
    </source>
</evidence>
<evidence type="ECO:0000313" key="6">
    <source>
        <dbReference type="EMBL" id="NMH87527.1"/>
    </source>
</evidence>
<evidence type="ECO:0000256" key="3">
    <source>
        <dbReference type="SAM" id="SignalP"/>
    </source>
</evidence>
<evidence type="ECO:0000313" key="7">
    <source>
        <dbReference type="Proteomes" id="UP000746690"/>
    </source>
</evidence>
<dbReference type="RefSeq" id="WP_169672117.1">
    <property type="nucleotide sequence ID" value="NZ_JABBHF010000004.1"/>
</dbReference>
<organism evidence="6 7">
    <name type="scientific">Flavivirga algicola</name>
    <dbReference type="NCBI Taxonomy" id="2729136"/>
    <lineage>
        <taxon>Bacteria</taxon>
        <taxon>Pseudomonadati</taxon>
        <taxon>Bacteroidota</taxon>
        <taxon>Flavobacteriia</taxon>
        <taxon>Flavobacteriales</taxon>
        <taxon>Flavobacteriaceae</taxon>
        <taxon>Flavivirga</taxon>
    </lineage>
</organism>
<evidence type="ECO:0000256" key="2">
    <source>
        <dbReference type="SAM" id="MobiDB-lite"/>
    </source>
</evidence>
<feature type="compositionally biased region" description="Acidic residues" evidence="2">
    <location>
        <begin position="836"/>
        <end position="845"/>
    </location>
</feature>
<feature type="region of interest" description="Disordered" evidence="2">
    <location>
        <begin position="831"/>
        <end position="852"/>
    </location>
</feature>
<evidence type="ECO:0000259" key="5">
    <source>
        <dbReference type="Pfam" id="PF22494"/>
    </source>
</evidence>
<dbReference type="PANTHER" id="PTHR46928:SF1">
    <property type="entry name" value="MESENCHYME-SPECIFIC CELL SURFACE GLYCOPROTEIN"/>
    <property type="match status" value="1"/>
</dbReference>
<dbReference type="InterPro" id="IPR027372">
    <property type="entry name" value="Phytase-like_dom"/>
</dbReference>
<dbReference type="Gene3D" id="2.130.10.10">
    <property type="entry name" value="YVTN repeat-like/Quinoprotein amine dehydrogenase"/>
    <property type="match status" value="1"/>
</dbReference>
<dbReference type="NCBIfam" id="TIGR04183">
    <property type="entry name" value="Por_Secre_tail"/>
    <property type="match status" value="1"/>
</dbReference>
<feature type="signal peptide" evidence="3">
    <location>
        <begin position="1"/>
        <end position="20"/>
    </location>
</feature>
<evidence type="ECO:0000256" key="1">
    <source>
        <dbReference type="ARBA" id="ARBA00022729"/>
    </source>
</evidence>
<dbReference type="InterPro" id="IPR052956">
    <property type="entry name" value="Mesenchyme-surface_protein"/>
</dbReference>
<dbReference type="InterPro" id="IPR015943">
    <property type="entry name" value="WD40/YVTN_repeat-like_dom_sf"/>
</dbReference>
<feature type="domain" description="Phytase-like" evidence="4">
    <location>
        <begin position="292"/>
        <end position="675"/>
    </location>
</feature>
<dbReference type="Pfam" id="PF13449">
    <property type="entry name" value="Phytase-like"/>
    <property type="match status" value="1"/>
</dbReference>
<name>A0ABX1RVE6_9FLAO</name>
<comment type="caution">
    <text evidence="6">The sequence shown here is derived from an EMBL/GenBank/DDBJ whole genome shotgun (WGS) entry which is preliminary data.</text>
</comment>
<protein>
    <submittedName>
        <fullName evidence="6">T9SS type A sorting domain-containing protein</fullName>
    </submittedName>
</protein>
<feature type="chain" id="PRO_5047386601" evidence="3">
    <location>
        <begin position="21"/>
        <end position="1018"/>
    </location>
</feature>
<dbReference type="InterPro" id="IPR055188">
    <property type="entry name" value="Choice_anch_I"/>
</dbReference>
<keyword evidence="1 3" id="KW-0732">Signal</keyword>
<dbReference type="PANTHER" id="PTHR46928">
    <property type="entry name" value="MESENCHYME-SPECIFIC CELL SURFACE GLYCOPROTEIN"/>
    <property type="match status" value="1"/>
</dbReference>
<dbReference type="SUPFAM" id="SSF51004">
    <property type="entry name" value="C-terminal (heme d1) domain of cytochrome cd1-nitrite reductase"/>
    <property type="match status" value="1"/>
</dbReference>
<dbReference type="InterPro" id="IPR011048">
    <property type="entry name" value="Haem_d1_sf"/>
</dbReference>
<keyword evidence="7" id="KW-1185">Reference proteome</keyword>
<accession>A0ABX1RVE6</accession>
<reference evidence="6 7" key="1">
    <citation type="submission" date="2020-04" db="EMBL/GenBank/DDBJ databases">
        <title>A Flavivirga sp. nov.</title>
        <authorList>
            <person name="Sun X."/>
        </authorList>
    </citation>
    <scope>NUCLEOTIDE SEQUENCE [LARGE SCALE GENOMIC DNA]</scope>
    <source>
        <strain evidence="6 7">Y03</strain>
    </source>
</reference>
<sequence length="1018" mass="110533">MKKITLIASFLALTFSMVNAQTSLRHLTSYETNIEGSAETVAYDAANKRAYFTNSSDNSFTIVNIGDPENPTLFKKVGLVAYGGGPNSIAVHDNLVAVAIEADTKQDLGKVVFFDLAGNYLNQVTAGALPDMITFTPDGTKLLVANEGEPSDDYTNDPEGTIDVIDLSSGVMSATKTSINFNDYNNKKASLQNKGIRIFGNNGAASVSQDLEPEFITVIEDGTKAYVNCQENNALVVLDLTNNSILDILPLGYKNHLLGTPTVTSYIVNDLVTNWPVLGVPVYNGGQAPVSLGGFSGLYYDAANSTDNDYVFYAVPDRGPNDGAVKKANVTPASSQNLRPFKLPDYQGRIAKFTLNKTTGEIAINDQILLTRKDGTTPITGRGNIPGFDEVPVTYTDASTAYTNVDYIDGTSKEYHELPYDAYGGDFEGVLIDKDGNFWMCDEYRPALYKFNPTGKLIERYVPSKTSMLGTTPQPAGTYGAETLPEVYSKRRANRGFEAIAYDDAEHIIYGFIQSPLYNPSSATKNNSDVIRILGINADTGAPVEEYVYLLERNKDAGYASSRVDKIGDAVYTGNGKFLVIERDSEGPTVSTGKKYVFEIDINYATNILNTSCGASIGKELEEMTADEIAAEGIYPVHKTKVFNLPSIGYQGSDKAEGIALLPNNEIAIINDNDFGLAGAGITDNSVLGIVSFANDYGFDASNKDDAINIAQHPTLGMFMPDAIASYTVDGVNYIVTANEGDARDYDGYSEEVRVKDLTLNPAYYSNAATLQTNENLGRLKTTTATGDYNNDGAIEQIYSYGARSFSIFDAYGNLVFDSADQFGQKIASEEPTLFNEDEGDIDDRSDDKGGEPEAVAIGTINGKTYAFIGLERQSAILMYDITNPKDVEFITYYKGNRTSGDVAPEIIKFVSAADSPNSKNLLLVGYEVSGTLGIIQIDNSVLSVSDLVAKNDFKMYPNPLIHADLKFNKALSGIIYNVNGQEVKRFEEKTSLKVPELTSGIYIIKTKVHGVKRFVKL</sequence>
<dbReference type="Proteomes" id="UP000746690">
    <property type="component" value="Unassembled WGS sequence"/>
</dbReference>
<proteinExistence type="predicted"/>
<feature type="domain" description="Choice-of-anchor I" evidence="5">
    <location>
        <begin position="679"/>
        <end position="938"/>
    </location>
</feature>
<dbReference type="Pfam" id="PF22494">
    <property type="entry name" value="choice_anch_I"/>
    <property type="match status" value="2"/>
</dbReference>
<gene>
    <name evidence="6" type="ORF">HHX25_08430</name>
</gene>
<feature type="domain" description="Choice-of-anchor I" evidence="5">
    <location>
        <begin position="26"/>
        <end position="281"/>
    </location>
</feature>
<dbReference type="InterPro" id="IPR026444">
    <property type="entry name" value="Secre_tail"/>
</dbReference>
<dbReference type="EMBL" id="JABBHF010000004">
    <property type="protein sequence ID" value="NMH87527.1"/>
    <property type="molecule type" value="Genomic_DNA"/>
</dbReference>